<feature type="region of interest" description="Disordered" evidence="1">
    <location>
        <begin position="447"/>
        <end position="515"/>
    </location>
</feature>
<keyword evidence="3" id="KW-1185">Reference proteome</keyword>
<feature type="compositionally biased region" description="Low complexity" evidence="1">
    <location>
        <begin position="651"/>
        <end position="660"/>
    </location>
</feature>
<dbReference type="Proteomes" id="UP000217676">
    <property type="component" value="Chromosome"/>
</dbReference>
<reference evidence="2 3" key="1">
    <citation type="journal article" date="2016" name="Genome Announc.">
        <title>Complete Genome Sequence of Thiostrepton-Producing Streptomyces laurentii ATCC 31255.</title>
        <authorList>
            <person name="Doi K."/>
            <person name="Fujino Y."/>
            <person name="Nagayoshi Y."/>
            <person name="Ohshima T."/>
            <person name="Ogata S."/>
        </authorList>
    </citation>
    <scope>NUCLEOTIDE SEQUENCE [LARGE SCALE GENOMIC DNA]</scope>
    <source>
        <strain evidence="2 3">ATCC 31255</strain>
    </source>
</reference>
<dbReference type="KEGG" id="slau:SLA_6168"/>
<dbReference type="EMBL" id="AP017424">
    <property type="protein sequence ID" value="BAU87037.1"/>
    <property type="molecule type" value="Genomic_DNA"/>
</dbReference>
<gene>
    <name evidence="2" type="ORF">SLA_6168</name>
</gene>
<feature type="compositionally biased region" description="Basic residues" evidence="1">
    <location>
        <begin position="729"/>
        <end position="741"/>
    </location>
</feature>
<dbReference type="AlphaFoldDB" id="A0A160P5J2"/>
<feature type="region of interest" description="Disordered" evidence="1">
    <location>
        <begin position="529"/>
        <end position="741"/>
    </location>
</feature>
<evidence type="ECO:0000313" key="2">
    <source>
        <dbReference type="EMBL" id="BAU87037.1"/>
    </source>
</evidence>
<protein>
    <submittedName>
        <fullName evidence="2">Uncharacterized protein</fullName>
    </submittedName>
</protein>
<feature type="compositionally biased region" description="Low complexity" evidence="1">
    <location>
        <begin position="492"/>
        <end position="502"/>
    </location>
</feature>
<name>A0A160P5J2_STRLU</name>
<accession>A0A160P5J2</accession>
<feature type="compositionally biased region" description="Basic residues" evidence="1">
    <location>
        <begin position="629"/>
        <end position="650"/>
    </location>
</feature>
<evidence type="ECO:0000256" key="1">
    <source>
        <dbReference type="SAM" id="MobiDB-lite"/>
    </source>
</evidence>
<evidence type="ECO:0000313" key="3">
    <source>
        <dbReference type="Proteomes" id="UP000217676"/>
    </source>
</evidence>
<feature type="compositionally biased region" description="Low complexity" evidence="1">
    <location>
        <begin position="609"/>
        <end position="620"/>
    </location>
</feature>
<proteinExistence type="predicted"/>
<feature type="compositionally biased region" description="Pro residues" evidence="1">
    <location>
        <begin position="588"/>
        <end position="602"/>
    </location>
</feature>
<sequence>MAEIVLTNTGRDAFLKASPEFRGPGAVRAVDAVLGLLALRGADRASGVPEPTPELVRLVLVEDLPAFVWAEPAERAAYPAVVRALAGRFDGDRRARVEAAVGRTAADFERAMADPGNLTWPRWYARLLRADGTDPDDPGAVRAWLARLDRPPVPDGLRRADLVGRTAVADVVLAEVLTRAYVRDAEHAPAAGPLLADHDVAQGIGTVAHALLGRWTAAGLPDGLAGEYAHLAPGPDDLPHLDLADALLGEHLDYYGDAAVPLPPPALGLMESDPEAAAAEGVGSDPDAGGEADVERNADLLAAAVDALTGADATPDTVPYGSEAAHLLYTLYQRGCSAESVARRAAEFEDWTVDPALEDAPVRVPLPASPAYTTPTAGELARLLGAPGVNATDRARLDAPAHALAAVVDRLAATGLVFRRGDAFGLTPRGCAVVRYLLAVRGVVVPGAGETDGWDAAPWRPRPRAGRGPPPGGSSPTGCAPTATATWPGPRCSAPSALSTAAPPTPPPPARCSTSSTCPTPPPGYCAAFSPTPSPAPGRRRRCASAASPWPRARCRPRPGPCGSSTRCPARRGRWSPAVPPSTRRPRPGPAGPRPSSPPCTPPTRTRPRVSSPRSASACPEPQGSRPRTAQRRRCGNHRRPPRRGRRRGRGPAAVWRPPADSVCPLSGMPSERVCGFPGGRTAQGCRSVRSRPEGSAGPSTAAPAPRRRTPRRTPPTRSAWTARDGRPRGRRVPRRRGKAR</sequence>
<organism evidence="2 3">
    <name type="scientific">Streptomyces laurentii</name>
    <dbReference type="NCBI Taxonomy" id="39478"/>
    <lineage>
        <taxon>Bacteria</taxon>
        <taxon>Bacillati</taxon>
        <taxon>Actinomycetota</taxon>
        <taxon>Actinomycetes</taxon>
        <taxon>Kitasatosporales</taxon>
        <taxon>Streptomycetaceae</taxon>
        <taxon>Streptomyces</taxon>
    </lineage>
</organism>